<proteinExistence type="predicted"/>
<evidence type="ECO:0000256" key="5">
    <source>
        <dbReference type="ARBA" id="ARBA00047942"/>
    </source>
</evidence>
<dbReference type="SUPFAM" id="SSF53335">
    <property type="entry name" value="S-adenosyl-L-methionine-dependent methyltransferases"/>
    <property type="match status" value="1"/>
</dbReference>
<feature type="domain" description="Type II methyltransferase M.TaqI-like" evidence="6">
    <location>
        <begin position="460"/>
        <end position="710"/>
    </location>
</feature>
<sequence>MQPEALELKVRQWSRKMHDALQDVHRSKLSEADFRRVIDPLLVQFCEQIGDTSLARAEYTLATGRADAVFNRMVIEYERPGKLKKIPDAATRQAVQQVKDYLEGLAKKERHQIERLAGVAFDGCLLIFVRYVNGRLTEETPVDVNLHSLERFLTWLAGLSSGIALTPENLTRDFAIEQLRTQNILRGLFRALGPALESTDGLVAKLFEQWRLFFSEAIDYSEAFGGRKLEPLKKWVRKAGLKIETPAEAERFFFVLHTYFALLVKLLAWLALSRHMGGKMGAPSFASLTSADGETIYRSLQEMESGGIFRAYGILNLLEGDFFAWYLYAWNDKIEAALREIIKRLDEYDPTTLTLLPEETRDLFKKLYHYLLPREIRHNLGEYYTPDWLAQRLLVQVAGDLFEPGRKVTEAVLRQKVLRTRFLDPACGSGTFPILIIARMLELGRTLLVQESDLLESILHNVVGFDLNPLAVLTARVNYLLAIADLLEYRKGEVTIPIYLADSVRTPTLGEELFSHDAYEFPTAVGQFLVPAVLCVPGRFDRFCDILEDSLRAGLGADSFIKRVEHGVSPSSGSEWGWDDRAVSLTRELYEKMLELHRRGMNGLWARLLKNNFAPLAVGQFDYIVGNPPWVNWEHLPDGYRRSIVPLWARYDLFRHKGFDAILGKSKDDISVLMTYTVMDRLLKDNGRLGFVITQSVFKTGGGGQGFRRLQIPQGKGKATPLRVVHVDDMVSLNPFEGASNRTAVMVLEKGKPTQYPVAYTLWRKTKGARFTYDSTLNEVEAATKRLHFKAEPVDPKDPTSPWLTARPKALKAIRRVLGMSDYQAHAGAYTGGANAVYWVNINKRPDGLVVVRNITEGAKVKVQEVTEPIEPDLLYPLLRGRDVRRWKAQPSAWILITHLPGMGLKAIPENEMQTQYPRTYGYLKRFEEVLRERAALKRYFTRKDKNGRIVETGPFYSLFDVGDYTFAPWKVVWPNIASALKAAVVGSAEGKIIVPQHIVTLVACESEEEAHYICALLNSSSANFAARAYSQEGGKSFGDPHILKHIRIPRFDPKNPVHLQLAELSKQAHKAAKAGDEMRLREIEAEIDRQAAKLWGLSDDELREIQQSLRELAGQEEPQAEEQP</sequence>
<dbReference type="EC" id="2.1.1.72" evidence="1"/>
<dbReference type="Pfam" id="PF07669">
    <property type="entry name" value="Eco57I"/>
    <property type="match status" value="1"/>
</dbReference>
<accession>A0ABX8B428</accession>
<dbReference type="PANTHER" id="PTHR33841">
    <property type="entry name" value="DNA METHYLTRANSFERASE YEEA-RELATED"/>
    <property type="match status" value="1"/>
</dbReference>
<dbReference type="PRINTS" id="PR00507">
    <property type="entry name" value="N12N6MTFRASE"/>
</dbReference>
<dbReference type="GO" id="GO:0008168">
    <property type="term" value="F:methyltransferase activity"/>
    <property type="evidence" value="ECO:0007669"/>
    <property type="project" value="UniProtKB-KW"/>
</dbReference>
<keyword evidence="8" id="KW-1185">Reference proteome</keyword>
<comment type="catalytic activity">
    <reaction evidence="5">
        <text>a 2'-deoxyadenosine in DNA + S-adenosyl-L-methionine = an N(6)-methyl-2'-deoxyadenosine in DNA + S-adenosyl-L-homocysteine + H(+)</text>
        <dbReference type="Rhea" id="RHEA:15197"/>
        <dbReference type="Rhea" id="RHEA-COMP:12418"/>
        <dbReference type="Rhea" id="RHEA-COMP:12419"/>
        <dbReference type="ChEBI" id="CHEBI:15378"/>
        <dbReference type="ChEBI" id="CHEBI:57856"/>
        <dbReference type="ChEBI" id="CHEBI:59789"/>
        <dbReference type="ChEBI" id="CHEBI:90615"/>
        <dbReference type="ChEBI" id="CHEBI:90616"/>
        <dbReference type="EC" id="2.1.1.72"/>
    </reaction>
</comment>
<evidence type="ECO:0000313" key="7">
    <source>
        <dbReference type="EMBL" id="QUV95740.1"/>
    </source>
</evidence>
<name>A0ABX8B428_9BACT</name>
<evidence type="ECO:0000256" key="2">
    <source>
        <dbReference type="ARBA" id="ARBA00022603"/>
    </source>
</evidence>
<keyword evidence="3" id="KW-0808">Transferase</keyword>
<evidence type="ECO:0000259" key="6">
    <source>
        <dbReference type="Pfam" id="PF07669"/>
    </source>
</evidence>
<dbReference type="InterPro" id="IPR011639">
    <property type="entry name" value="MethylTrfase_TaqI-like_dom"/>
</dbReference>
<evidence type="ECO:0000256" key="3">
    <source>
        <dbReference type="ARBA" id="ARBA00022679"/>
    </source>
</evidence>
<keyword evidence="2 7" id="KW-0489">Methyltransferase</keyword>
<evidence type="ECO:0000256" key="1">
    <source>
        <dbReference type="ARBA" id="ARBA00011900"/>
    </source>
</evidence>
<organism evidence="7 8">
    <name type="scientific">Chloracidobacterium sp. N</name>
    <dbReference type="NCBI Taxonomy" id="2821540"/>
    <lineage>
        <taxon>Bacteria</taxon>
        <taxon>Pseudomonadati</taxon>
        <taxon>Acidobacteriota</taxon>
        <taxon>Terriglobia</taxon>
        <taxon>Terriglobales</taxon>
        <taxon>Acidobacteriaceae</taxon>
        <taxon>Chloracidobacterium</taxon>
        <taxon>Chloracidobacterium aggregatum</taxon>
    </lineage>
</organism>
<dbReference type="Gene3D" id="3.40.50.150">
    <property type="entry name" value="Vaccinia Virus protein VP39"/>
    <property type="match status" value="1"/>
</dbReference>
<evidence type="ECO:0000256" key="4">
    <source>
        <dbReference type="ARBA" id="ARBA00022691"/>
    </source>
</evidence>
<gene>
    <name evidence="7" type="ORF">J8C05_13040</name>
</gene>
<keyword evidence="4" id="KW-0949">S-adenosyl-L-methionine</keyword>
<dbReference type="RefSeq" id="WP_211423946.1">
    <property type="nucleotide sequence ID" value="NZ_CP072643.1"/>
</dbReference>
<dbReference type="PROSITE" id="PS00092">
    <property type="entry name" value="N6_MTASE"/>
    <property type="match status" value="1"/>
</dbReference>
<dbReference type="Proteomes" id="UP000677668">
    <property type="component" value="Chromosome 2"/>
</dbReference>
<evidence type="ECO:0000313" key="8">
    <source>
        <dbReference type="Proteomes" id="UP000677668"/>
    </source>
</evidence>
<dbReference type="PANTHER" id="PTHR33841:SF4">
    <property type="entry name" value="RESTRICTION MODIFICATION SYSTEM DNA SPECIFICITY DOMAIN"/>
    <property type="match status" value="1"/>
</dbReference>
<dbReference type="InterPro" id="IPR002052">
    <property type="entry name" value="DNA_methylase_N6_adenine_CS"/>
</dbReference>
<dbReference type="InterPro" id="IPR029063">
    <property type="entry name" value="SAM-dependent_MTases_sf"/>
</dbReference>
<dbReference type="EMBL" id="CP072643">
    <property type="protein sequence ID" value="QUV95740.1"/>
    <property type="molecule type" value="Genomic_DNA"/>
</dbReference>
<reference evidence="7 8" key="1">
    <citation type="submission" date="2021-03" db="EMBL/GenBank/DDBJ databases">
        <title>Genomic and phenotypic characterization of Chloracidobacterium isolates provides evidence for multiple species.</title>
        <authorList>
            <person name="Saini M.K."/>
            <person name="Costas A.M.G."/>
            <person name="Tank M."/>
            <person name="Bryant D.A."/>
        </authorList>
    </citation>
    <scope>NUCLEOTIDE SEQUENCE [LARGE SCALE GENOMIC DNA]</scope>
    <source>
        <strain evidence="7 8">N</strain>
    </source>
</reference>
<dbReference type="GO" id="GO:0032259">
    <property type="term" value="P:methylation"/>
    <property type="evidence" value="ECO:0007669"/>
    <property type="project" value="UniProtKB-KW"/>
</dbReference>
<dbReference type="InterPro" id="IPR050953">
    <property type="entry name" value="N4_N6_ade-DNA_methylase"/>
</dbReference>
<protein>
    <recommendedName>
        <fullName evidence="1">site-specific DNA-methyltransferase (adenine-specific)</fullName>
        <ecNumber evidence="1">2.1.1.72</ecNumber>
    </recommendedName>
</protein>